<sequence length="185" mass="19532">MPRDSTPPLSPDLSTFSPALSSRPTFDFDGSLPDLVEDVTHFLTCGHCGASDDPELEVVETHEGCCPYCPHYWVGDHLPPPLQQALAPPAEDSSHVPLWRADRAGSQSPLMLPGFWTPGPSRSPSPEPSPATPSSPDEPQSPQEAPGGPGMSVLMDIDGQDEEGDEADLPLAPPSSPGDTTMGDE</sequence>
<reference evidence="2 3" key="1">
    <citation type="journal article" date="2018" name="Nat. Ecol. Evol.">
        <title>Pezizomycetes genomes reveal the molecular basis of ectomycorrhizal truffle lifestyle.</title>
        <authorList>
            <person name="Murat C."/>
            <person name="Payen T."/>
            <person name="Noel B."/>
            <person name="Kuo A."/>
            <person name="Morin E."/>
            <person name="Chen J."/>
            <person name="Kohler A."/>
            <person name="Krizsan K."/>
            <person name="Balestrini R."/>
            <person name="Da Silva C."/>
            <person name="Montanini B."/>
            <person name="Hainaut M."/>
            <person name="Levati E."/>
            <person name="Barry K.W."/>
            <person name="Belfiori B."/>
            <person name="Cichocki N."/>
            <person name="Clum A."/>
            <person name="Dockter R.B."/>
            <person name="Fauchery L."/>
            <person name="Guy J."/>
            <person name="Iotti M."/>
            <person name="Le Tacon F."/>
            <person name="Lindquist E.A."/>
            <person name="Lipzen A."/>
            <person name="Malagnac F."/>
            <person name="Mello A."/>
            <person name="Molinier V."/>
            <person name="Miyauchi S."/>
            <person name="Poulain J."/>
            <person name="Riccioni C."/>
            <person name="Rubini A."/>
            <person name="Sitrit Y."/>
            <person name="Splivallo R."/>
            <person name="Traeger S."/>
            <person name="Wang M."/>
            <person name="Zifcakova L."/>
            <person name="Wipf D."/>
            <person name="Zambonelli A."/>
            <person name="Paolocci F."/>
            <person name="Nowrousian M."/>
            <person name="Ottonello S."/>
            <person name="Baldrian P."/>
            <person name="Spatafora J.W."/>
            <person name="Henrissat B."/>
            <person name="Nagy L.G."/>
            <person name="Aury J.M."/>
            <person name="Wincker P."/>
            <person name="Grigoriev I.V."/>
            <person name="Bonfante P."/>
            <person name="Martin F.M."/>
        </authorList>
    </citation>
    <scope>NUCLEOTIDE SEQUENCE [LARGE SCALE GENOMIC DNA]</scope>
    <source>
        <strain evidence="2 3">RN42</strain>
    </source>
</reference>
<proteinExistence type="predicted"/>
<gene>
    <name evidence="2" type="ORF">BJ508DRAFT_378472</name>
</gene>
<dbReference type="EMBL" id="ML119715">
    <property type="protein sequence ID" value="RPA78169.1"/>
    <property type="molecule type" value="Genomic_DNA"/>
</dbReference>
<feature type="compositionally biased region" description="Low complexity" evidence="1">
    <location>
        <begin position="134"/>
        <end position="146"/>
    </location>
</feature>
<keyword evidence="3" id="KW-1185">Reference proteome</keyword>
<feature type="compositionally biased region" description="Pro residues" evidence="1">
    <location>
        <begin position="121"/>
        <end position="133"/>
    </location>
</feature>
<dbReference type="Proteomes" id="UP000275078">
    <property type="component" value="Unassembled WGS sequence"/>
</dbReference>
<evidence type="ECO:0000313" key="2">
    <source>
        <dbReference type="EMBL" id="RPA78169.1"/>
    </source>
</evidence>
<protein>
    <submittedName>
        <fullName evidence="2">Uncharacterized protein</fullName>
    </submittedName>
</protein>
<name>A0A3N4HWX4_ASCIM</name>
<accession>A0A3N4HWX4</accession>
<evidence type="ECO:0000313" key="3">
    <source>
        <dbReference type="Proteomes" id="UP000275078"/>
    </source>
</evidence>
<evidence type="ECO:0000256" key="1">
    <source>
        <dbReference type="SAM" id="MobiDB-lite"/>
    </source>
</evidence>
<feature type="compositionally biased region" description="Acidic residues" evidence="1">
    <location>
        <begin position="158"/>
        <end position="168"/>
    </location>
</feature>
<organism evidence="2 3">
    <name type="scientific">Ascobolus immersus RN42</name>
    <dbReference type="NCBI Taxonomy" id="1160509"/>
    <lineage>
        <taxon>Eukaryota</taxon>
        <taxon>Fungi</taxon>
        <taxon>Dikarya</taxon>
        <taxon>Ascomycota</taxon>
        <taxon>Pezizomycotina</taxon>
        <taxon>Pezizomycetes</taxon>
        <taxon>Pezizales</taxon>
        <taxon>Ascobolaceae</taxon>
        <taxon>Ascobolus</taxon>
    </lineage>
</organism>
<dbReference type="AlphaFoldDB" id="A0A3N4HWX4"/>
<feature type="region of interest" description="Disordered" evidence="1">
    <location>
        <begin position="83"/>
        <end position="185"/>
    </location>
</feature>